<evidence type="ECO:0000256" key="5">
    <source>
        <dbReference type="ARBA" id="ARBA00022741"/>
    </source>
</evidence>
<dbReference type="GO" id="GO:0016887">
    <property type="term" value="F:ATP hydrolysis activity"/>
    <property type="evidence" value="ECO:0007669"/>
    <property type="project" value="InterPro"/>
</dbReference>
<gene>
    <name evidence="9" type="ORF">VE25_06285</name>
</gene>
<dbReference type="EMBL" id="JZEX01000061">
    <property type="protein sequence ID" value="KKB12534.1"/>
    <property type="molecule type" value="Genomic_DNA"/>
</dbReference>
<name>A0A0F5FUK6_9HYPH</name>
<keyword evidence="10" id="KW-1185">Reference proteome</keyword>
<evidence type="ECO:0000313" key="10">
    <source>
        <dbReference type="Proteomes" id="UP000033632"/>
    </source>
</evidence>
<dbReference type="InterPro" id="IPR017871">
    <property type="entry name" value="ABC_transporter-like_CS"/>
</dbReference>
<dbReference type="InterPro" id="IPR050388">
    <property type="entry name" value="ABC_Ni/Peptide_Import"/>
</dbReference>
<dbReference type="Pfam" id="PF00005">
    <property type="entry name" value="ABC_tran"/>
    <property type="match status" value="2"/>
</dbReference>
<evidence type="ECO:0000259" key="8">
    <source>
        <dbReference type="PROSITE" id="PS50893"/>
    </source>
</evidence>
<dbReference type="AlphaFoldDB" id="A0A0F5FUK6"/>
<dbReference type="Pfam" id="PF08352">
    <property type="entry name" value="oligo_HPY"/>
    <property type="match status" value="2"/>
</dbReference>
<protein>
    <recommendedName>
        <fullName evidence="8">ABC transporter domain-containing protein</fullName>
    </recommendedName>
</protein>
<comment type="similarity">
    <text evidence="2">Belongs to the ABC transporter superfamily.</text>
</comment>
<dbReference type="PROSITE" id="PS00211">
    <property type="entry name" value="ABC_TRANSPORTER_1"/>
    <property type="match status" value="1"/>
</dbReference>
<proteinExistence type="inferred from homology"/>
<dbReference type="SUPFAM" id="SSF52540">
    <property type="entry name" value="P-loop containing nucleoside triphosphate hydrolases"/>
    <property type="match status" value="2"/>
</dbReference>
<evidence type="ECO:0000256" key="3">
    <source>
        <dbReference type="ARBA" id="ARBA00022448"/>
    </source>
</evidence>
<dbReference type="Gene3D" id="3.40.50.300">
    <property type="entry name" value="P-loop containing nucleotide triphosphate hydrolases"/>
    <property type="match status" value="2"/>
</dbReference>
<feature type="domain" description="ABC transporter" evidence="8">
    <location>
        <begin position="302"/>
        <end position="552"/>
    </location>
</feature>
<organism evidence="9 10">
    <name type="scientific">Devosia geojensis</name>
    <dbReference type="NCBI Taxonomy" id="443610"/>
    <lineage>
        <taxon>Bacteria</taxon>
        <taxon>Pseudomonadati</taxon>
        <taxon>Pseudomonadota</taxon>
        <taxon>Alphaproteobacteria</taxon>
        <taxon>Hyphomicrobiales</taxon>
        <taxon>Devosiaceae</taxon>
        <taxon>Devosia</taxon>
    </lineage>
</organism>
<evidence type="ECO:0000313" key="9">
    <source>
        <dbReference type="EMBL" id="KKB12534.1"/>
    </source>
</evidence>
<dbReference type="PROSITE" id="PS50893">
    <property type="entry name" value="ABC_TRANSPORTER_2"/>
    <property type="match status" value="2"/>
</dbReference>
<reference evidence="9 10" key="1">
    <citation type="submission" date="2015-03" db="EMBL/GenBank/DDBJ databases">
        <authorList>
            <person name="Hassan Y.I."/>
            <person name="Lepp D."/>
            <person name="Li X.-Z."/>
            <person name="Zhou T."/>
        </authorList>
    </citation>
    <scope>NUCLEOTIDE SEQUENCE [LARGE SCALE GENOMIC DNA]</scope>
    <source>
        <strain evidence="9 10">BD-c194</strain>
    </source>
</reference>
<keyword evidence="5" id="KW-0547">Nucleotide-binding</keyword>
<dbReference type="InterPro" id="IPR003593">
    <property type="entry name" value="AAA+_ATPase"/>
</dbReference>
<keyword evidence="4" id="KW-1003">Cell membrane</keyword>
<sequence length="563" mass="60320">MAPLLAIEDLSIAYQLGDGRDAEAISGFSLHLERGRIVGIVGQSGAGKSTIGKAILGLMGDNARITGGTIALDGTDITRFSEARFAAIRGKRIGYIYQNPMTALNPVLSIGEQLIEAIEANTTRRGGDARAYAVELLKSAEVTHAEERLAKYPHQLSGGLCQRIVFAIAIAAQPDLIIADEPTTALDVTVQKAVLATLKKLAREKQISIVLITHDMGVVAQMCDGVSVLWRGRLVEHGPTAQVIGAPRERYTRDLMAAIPTVDHKRARFDVLDSFEDTPGRRRGIAFLKSGIAAGRDGQSLLSIRNLSKTFDAQGGRGTSGGFRALDGVAFEVFAGETLGIVGESGSGKSTIGRAILGLVEPDAGASIAFQGRPIAEMRGRRDRVALSRSLQCIFQDPYSSLNPRMNAGTNITYGIVAQGLVSRAEAKVLAQDLLEVVGLPRAAAGKMPHAFSGGERQRIGIARALAFRPELIFCDEPTSALDVTVQAEILNLMKELQETLGLTLVFVSHDLAVVRQMCDRVIVMRAGRMVEEGNADEVLTAPRETYTRDLLAAMPRIAFEDA</sequence>
<comment type="caution">
    <text evidence="9">The sequence shown here is derived from an EMBL/GenBank/DDBJ whole genome shotgun (WGS) entry which is preliminary data.</text>
</comment>
<dbReference type="PANTHER" id="PTHR43297">
    <property type="entry name" value="OLIGOPEPTIDE TRANSPORT ATP-BINDING PROTEIN APPD"/>
    <property type="match status" value="1"/>
</dbReference>
<dbReference type="InterPro" id="IPR013563">
    <property type="entry name" value="Oligopep_ABC_C"/>
</dbReference>
<dbReference type="STRING" id="443610.VE25_06285"/>
<dbReference type="GO" id="GO:0005524">
    <property type="term" value="F:ATP binding"/>
    <property type="evidence" value="ECO:0007669"/>
    <property type="project" value="UniProtKB-KW"/>
</dbReference>
<dbReference type="GO" id="GO:0005886">
    <property type="term" value="C:plasma membrane"/>
    <property type="evidence" value="ECO:0007669"/>
    <property type="project" value="UniProtKB-SubCell"/>
</dbReference>
<dbReference type="PATRIC" id="fig|443610.3.peg.3810"/>
<feature type="domain" description="ABC transporter" evidence="8">
    <location>
        <begin position="5"/>
        <end position="256"/>
    </location>
</feature>
<evidence type="ECO:0000256" key="7">
    <source>
        <dbReference type="ARBA" id="ARBA00023136"/>
    </source>
</evidence>
<accession>A0A0F5FUK6</accession>
<keyword evidence="3" id="KW-0813">Transport</keyword>
<evidence type="ECO:0000256" key="6">
    <source>
        <dbReference type="ARBA" id="ARBA00022840"/>
    </source>
</evidence>
<comment type="subcellular location">
    <subcellularLocation>
        <location evidence="1">Cell inner membrane</location>
        <topology evidence="1">Peripheral membrane protein</topology>
    </subcellularLocation>
</comment>
<evidence type="ECO:0000256" key="1">
    <source>
        <dbReference type="ARBA" id="ARBA00004417"/>
    </source>
</evidence>
<dbReference type="GO" id="GO:0015833">
    <property type="term" value="P:peptide transport"/>
    <property type="evidence" value="ECO:0007669"/>
    <property type="project" value="InterPro"/>
</dbReference>
<dbReference type="CDD" id="cd03257">
    <property type="entry name" value="ABC_NikE_OppD_transporters"/>
    <property type="match status" value="2"/>
</dbReference>
<keyword evidence="7" id="KW-0472">Membrane</keyword>
<dbReference type="InterPro" id="IPR003439">
    <property type="entry name" value="ABC_transporter-like_ATP-bd"/>
</dbReference>
<dbReference type="SMART" id="SM00382">
    <property type="entry name" value="AAA"/>
    <property type="match status" value="2"/>
</dbReference>
<evidence type="ECO:0000256" key="2">
    <source>
        <dbReference type="ARBA" id="ARBA00005417"/>
    </source>
</evidence>
<dbReference type="PANTHER" id="PTHR43297:SF7">
    <property type="entry name" value="D,D-DIPEPTIDE TRANSPORT ATP-BINDING PROTEIN DDPD-RELATED"/>
    <property type="match status" value="1"/>
</dbReference>
<evidence type="ECO:0000256" key="4">
    <source>
        <dbReference type="ARBA" id="ARBA00022475"/>
    </source>
</evidence>
<dbReference type="Proteomes" id="UP000033632">
    <property type="component" value="Unassembled WGS sequence"/>
</dbReference>
<dbReference type="InterPro" id="IPR027417">
    <property type="entry name" value="P-loop_NTPase"/>
</dbReference>
<dbReference type="NCBIfam" id="NF008453">
    <property type="entry name" value="PRK11308.1"/>
    <property type="match status" value="2"/>
</dbReference>
<keyword evidence="6" id="KW-0067">ATP-binding</keyword>